<organism evidence="1 2">
    <name type="scientific">Waltera intestinalis</name>
    <dbReference type="NCBI Taxonomy" id="2606635"/>
    <lineage>
        <taxon>Bacteria</taxon>
        <taxon>Bacillati</taxon>
        <taxon>Bacillota</taxon>
        <taxon>Clostridia</taxon>
        <taxon>Lachnospirales</taxon>
        <taxon>Lachnospiraceae</taxon>
        <taxon>Waltera</taxon>
    </lineage>
</organism>
<accession>A0A6L5YFP0</accession>
<evidence type="ECO:0000313" key="1">
    <source>
        <dbReference type="EMBL" id="MST56933.1"/>
    </source>
</evidence>
<protein>
    <submittedName>
        <fullName evidence="1">Uncharacterized protein</fullName>
    </submittedName>
</protein>
<reference evidence="1 2" key="1">
    <citation type="submission" date="2019-08" db="EMBL/GenBank/DDBJ databases">
        <title>In-depth cultivation of the pig gut microbiome towards novel bacterial diversity and tailored functional studies.</title>
        <authorList>
            <person name="Wylensek D."/>
            <person name="Hitch T.C.A."/>
            <person name="Clavel T."/>
        </authorList>
    </citation>
    <scope>NUCLEOTIDE SEQUENCE [LARGE SCALE GENOMIC DNA]</scope>
    <source>
        <strain evidence="1 2">WCA3-601-WT-6H</strain>
    </source>
</reference>
<evidence type="ECO:0000313" key="2">
    <source>
        <dbReference type="Proteomes" id="UP000476055"/>
    </source>
</evidence>
<name>A0A6L5YFP0_9FIRM</name>
<keyword evidence="2" id="KW-1185">Reference proteome</keyword>
<dbReference type="AlphaFoldDB" id="A0A6L5YFP0"/>
<dbReference type="Proteomes" id="UP000476055">
    <property type="component" value="Unassembled WGS sequence"/>
</dbReference>
<dbReference type="RefSeq" id="WP_154494970.1">
    <property type="nucleotide sequence ID" value="NZ_VUMU01000001.1"/>
</dbReference>
<proteinExistence type="predicted"/>
<dbReference type="EMBL" id="VUMU01000001">
    <property type="protein sequence ID" value="MST56933.1"/>
    <property type="molecule type" value="Genomic_DNA"/>
</dbReference>
<comment type="caution">
    <text evidence="1">The sequence shown here is derived from an EMBL/GenBank/DDBJ whole genome shotgun (WGS) entry which is preliminary data.</text>
</comment>
<sequence length="82" mass="9446">MTIAEAIREYVNETEGLELYEQEPENGLGILVKGDNSYMETIMDLTRYFDDHDVDDVNMELEGMYVECQGDDVIVFFPNIEA</sequence>
<gene>
    <name evidence="1" type="ORF">FYJ59_01495</name>
</gene>